<proteinExistence type="predicted"/>
<dbReference type="AlphaFoldDB" id="A0A7V7RQA2"/>
<gene>
    <name evidence="1" type="ORF">F7732_03170</name>
</gene>
<organism evidence="1 2">
    <name type="scientific">Bacillus mesophilum</name>
    <dbReference type="NCBI Taxonomy" id="1071718"/>
    <lineage>
        <taxon>Bacteria</taxon>
        <taxon>Bacillati</taxon>
        <taxon>Bacillota</taxon>
        <taxon>Bacilli</taxon>
        <taxon>Bacillales</taxon>
        <taxon>Bacillaceae</taxon>
        <taxon>Bacillus</taxon>
    </lineage>
</organism>
<sequence>MLEEFLASLIPNGSTSLDTRKIDRNIEMLKNYSWFKDIYDDERYHRLFFVNRKVRMYLQNTYRVKKIIKNEDFKIKFIKFLNEQL</sequence>
<evidence type="ECO:0000313" key="1">
    <source>
        <dbReference type="EMBL" id="KAB2335588.1"/>
    </source>
</evidence>
<reference evidence="1 2" key="1">
    <citation type="journal article" date="2014" name="Arch. Microbiol.">
        <title>Bacillus mesophilum sp. nov., strain IITR-54T, a novel 4-chlorobiphenyl dechlorinating bacterium.</title>
        <authorList>
            <person name="Manickam N."/>
            <person name="Singh N.K."/>
            <person name="Bajaj A."/>
            <person name="Kumar R.M."/>
            <person name="Kaur G."/>
            <person name="Kaur N."/>
            <person name="Bala M."/>
            <person name="Kumar A."/>
            <person name="Mayilraj S."/>
        </authorList>
    </citation>
    <scope>NUCLEOTIDE SEQUENCE [LARGE SCALE GENOMIC DNA]</scope>
    <source>
        <strain evidence="1 2">IITR-54</strain>
    </source>
</reference>
<protein>
    <submittedName>
        <fullName evidence="1">Uncharacterized protein</fullName>
    </submittedName>
</protein>
<evidence type="ECO:0000313" key="2">
    <source>
        <dbReference type="Proteomes" id="UP000441354"/>
    </source>
</evidence>
<dbReference type="RefSeq" id="WP_151572205.1">
    <property type="nucleotide sequence ID" value="NZ_WBOT01000001.1"/>
</dbReference>
<comment type="caution">
    <text evidence="1">The sequence shown here is derived from an EMBL/GenBank/DDBJ whole genome shotgun (WGS) entry which is preliminary data.</text>
</comment>
<dbReference type="OrthoDB" id="2936646at2"/>
<accession>A0A7V7RQA2</accession>
<keyword evidence="2" id="KW-1185">Reference proteome</keyword>
<dbReference type="EMBL" id="WBOT01000001">
    <property type="protein sequence ID" value="KAB2335588.1"/>
    <property type="molecule type" value="Genomic_DNA"/>
</dbReference>
<dbReference type="Proteomes" id="UP000441354">
    <property type="component" value="Unassembled WGS sequence"/>
</dbReference>
<name>A0A7V7RQA2_9BACI</name>